<feature type="non-terminal residue" evidence="1">
    <location>
        <position position="68"/>
    </location>
</feature>
<gene>
    <name evidence="1" type="ORF">NTEN_LOCUS15361</name>
    <name evidence="2" type="ORF">NTEN_LOCUS15362</name>
</gene>
<organism evidence="1 3">
    <name type="scientific">Nesidiocoris tenuis</name>
    <dbReference type="NCBI Taxonomy" id="355587"/>
    <lineage>
        <taxon>Eukaryota</taxon>
        <taxon>Metazoa</taxon>
        <taxon>Ecdysozoa</taxon>
        <taxon>Arthropoda</taxon>
        <taxon>Hexapoda</taxon>
        <taxon>Insecta</taxon>
        <taxon>Pterygota</taxon>
        <taxon>Neoptera</taxon>
        <taxon>Paraneoptera</taxon>
        <taxon>Hemiptera</taxon>
        <taxon>Heteroptera</taxon>
        <taxon>Panheteroptera</taxon>
        <taxon>Cimicomorpha</taxon>
        <taxon>Miridae</taxon>
        <taxon>Dicyphina</taxon>
        <taxon>Nesidiocoris</taxon>
    </lineage>
</organism>
<dbReference type="EMBL" id="CADCXU010022983">
    <property type="protein sequence ID" value="CAB0010316.1"/>
    <property type="molecule type" value="Genomic_DNA"/>
</dbReference>
<keyword evidence="3" id="KW-1185">Reference proteome</keyword>
<dbReference type="Proteomes" id="UP000479000">
    <property type="component" value="Unassembled WGS sequence"/>
</dbReference>
<reference evidence="1 3" key="1">
    <citation type="submission" date="2020-02" db="EMBL/GenBank/DDBJ databases">
        <authorList>
            <person name="Ferguson B K."/>
        </authorList>
    </citation>
    <scope>NUCLEOTIDE SEQUENCE [LARGE SCALE GENOMIC DNA]</scope>
</reference>
<accession>A0A6H5GZX6</accession>
<evidence type="ECO:0000313" key="2">
    <source>
        <dbReference type="EMBL" id="CAB0010317.1"/>
    </source>
</evidence>
<evidence type="ECO:0000313" key="3">
    <source>
        <dbReference type="Proteomes" id="UP000479000"/>
    </source>
</evidence>
<evidence type="ECO:0000313" key="1">
    <source>
        <dbReference type="EMBL" id="CAB0010316.1"/>
    </source>
</evidence>
<proteinExistence type="predicted"/>
<sequence>MEVLCVICAPPVRFLSQEVIVLISLRIQWTDVSSFSCRRLSPSNSLSTLSREDSYVLLRCYDDLSFPR</sequence>
<dbReference type="AlphaFoldDB" id="A0A6H5GZX6"/>
<protein>
    <submittedName>
        <fullName evidence="1">Uncharacterized protein</fullName>
    </submittedName>
</protein>
<dbReference type="EMBL" id="CADCXU010022984">
    <property type="protein sequence ID" value="CAB0010317.1"/>
    <property type="molecule type" value="Genomic_DNA"/>
</dbReference>
<name>A0A6H5GZX6_9HEMI</name>